<dbReference type="SUPFAM" id="SSF54373">
    <property type="entry name" value="FAD-linked reductases, C-terminal domain"/>
    <property type="match status" value="1"/>
</dbReference>
<evidence type="ECO:0000256" key="2">
    <source>
        <dbReference type="ARBA" id="ARBA00022630"/>
    </source>
</evidence>
<dbReference type="Gene3D" id="3.50.50.60">
    <property type="entry name" value="FAD/NAD(P)-binding domain"/>
    <property type="match status" value="1"/>
</dbReference>
<reference evidence="7 8" key="1">
    <citation type="journal article" date="2024" name="IMA Fungus">
        <title>IMA Genome - F19 : A genome assembly and annotation guide to empower mycologists, including annotated draft genome sequences of Ceratocystis pirilliformis, Diaporthe australafricana, Fusarium ophioides, Paecilomyces lecythidis, and Sporothrix stenoceras.</title>
        <authorList>
            <person name="Aylward J."/>
            <person name="Wilson A.M."/>
            <person name="Visagie C.M."/>
            <person name="Spraker J."/>
            <person name="Barnes I."/>
            <person name="Buitendag C."/>
            <person name="Ceriani C."/>
            <person name="Del Mar Angel L."/>
            <person name="du Plessis D."/>
            <person name="Fuchs T."/>
            <person name="Gasser K."/>
            <person name="Kramer D."/>
            <person name="Li W."/>
            <person name="Munsamy K."/>
            <person name="Piso A."/>
            <person name="Price J.L."/>
            <person name="Sonnekus B."/>
            <person name="Thomas C."/>
            <person name="van der Nest A."/>
            <person name="van Dijk A."/>
            <person name="van Heerden A."/>
            <person name="van Vuuren N."/>
            <person name="Yilmaz N."/>
            <person name="Duong T.A."/>
            <person name="van der Merwe N.A."/>
            <person name="Wingfield M.J."/>
            <person name="Wingfield B.D."/>
        </authorList>
    </citation>
    <scope>NUCLEOTIDE SEQUENCE [LARGE SCALE GENOMIC DNA]</scope>
    <source>
        <strain evidence="7 8">CMW 18300</strain>
    </source>
</reference>
<dbReference type="PANTHER" id="PTHR13789">
    <property type="entry name" value="MONOOXYGENASE"/>
    <property type="match status" value="1"/>
</dbReference>
<dbReference type="Proteomes" id="UP001583177">
    <property type="component" value="Unassembled WGS sequence"/>
</dbReference>
<evidence type="ECO:0000259" key="6">
    <source>
        <dbReference type="Pfam" id="PF01494"/>
    </source>
</evidence>
<dbReference type="InterPro" id="IPR002938">
    <property type="entry name" value="FAD-bd"/>
</dbReference>
<dbReference type="PRINTS" id="PR00420">
    <property type="entry name" value="RNGMNOXGNASE"/>
</dbReference>
<evidence type="ECO:0000256" key="4">
    <source>
        <dbReference type="ARBA" id="ARBA00023002"/>
    </source>
</evidence>
<proteinExistence type="inferred from homology"/>
<keyword evidence="8" id="KW-1185">Reference proteome</keyword>
<evidence type="ECO:0000256" key="1">
    <source>
        <dbReference type="ARBA" id="ARBA00007992"/>
    </source>
</evidence>
<dbReference type="InterPro" id="IPR036188">
    <property type="entry name" value="FAD/NAD-bd_sf"/>
</dbReference>
<comment type="caution">
    <text evidence="7">The sequence shown here is derived from an EMBL/GenBank/DDBJ whole genome shotgun (WGS) entry which is preliminary data.</text>
</comment>
<organism evidence="7 8">
    <name type="scientific">Diaporthe australafricana</name>
    <dbReference type="NCBI Taxonomy" id="127596"/>
    <lineage>
        <taxon>Eukaryota</taxon>
        <taxon>Fungi</taxon>
        <taxon>Dikarya</taxon>
        <taxon>Ascomycota</taxon>
        <taxon>Pezizomycotina</taxon>
        <taxon>Sordariomycetes</taxon>
        <taxon>Sordariomycetidae</taxon>
        <taxon>Diaporthales</taxon>
        <taxon>Diaporthaceae</taxon>
        <taxon>Diaporthe</taxon>
    </lineage>
</organism>
<dbReference type="Pfam" id="PF01494">
    <property type="entry name" value="FAD_binding_3"/>
    <property type="match status" value="1"/>
</dbReference>
<name>A0ABR3WEM7_9PEZI</name>
<keyword evidence="2" id="KW-0285">Flavoprotein</keyword>
<dbReference type="SUPFAM" id="SSF51905">
    <property type="entry name" value="FAD/NAD(P)-binding domain"/>
    <property type="match status" value="1"/>
</dbReference>
<evidence type="ECO:0000313" key="8">
    <source>
        <dbReference type="Proteomes" id="UP001583177"/>
    </source>
</evidence>
<feature type="domain" description="FAD-binding" evidence="6">
    <location>
        <begin position="14"/>
        <end position="370"/>
    </location>
</feature>
<accession>A0ABR3WEM7</accession>
<keyword evidence="3" id="KW-0274">FAD</keyword>
<protein>
    <recommendedName>
        <fullName evidence="6">FAD-binding domain-containing protein</fullName>
    </recommendedName>
</protein>
<keyword evidence="4" id="KW-0560">Oxidoreductase</keyword>
<evidence type="ECO:0000256" key="3">
    <source>
        <dbReference type="ARBA" id="ARBA00022827"/>
    </source>
</evidence>
<dbReference type="InterPro" id="IPR050493">
    <property type="entry name" value="FAD-dep_Monooxygenase_BioMet"/>
</dbReference>
<dbReference type="PANTHER" id="PTHR13789:SF238">
    <property type="entry name" value="PUTATIVE (AFU_ORTHOLOGUE AFUA_2G01680)-RELATED"/>
    <property type="match status" value="1"/>
</dbReference>
<gene>
    <name evidence="7" type="ORF">Daus18300_009304</name>
</gene>
<evidence type="ECO:0000313" key="7">
    <source>
        <dbReference type="EMBL" id="KAL1860250.1"/>
    </source>
</evidence>
<evidence type="ECO:0000256" key="5">
    <source>
        <dbReference type="ARBA" id="ARBA00023033"/>
    </source>
</evidence>
<dbReference type="EMBL" id="JAWRVE010000094">
    <property type="protein sequence ID" value="KAL1860250.1"/>
    <property type="molecule type" value="Genomic_DNA"/>
</dbReference>
<sequence length="434" mass="46836">MPGLHQEHAPGVRLRVLVVGGGLSGMASALALRQAGHDVIVFERMPELKEIGAGIQLPPNATRLLERWGVLDEVRKHAFQPETGALRSHEGAVISRSPPGAVVERIYKVPFLVIHRADLLNVLKDAAVKHGVEIKLGCEVACINFSQPSLQLATGAVHDADVILGADGERSFCRTALLGRPDPPASTGDVVVRIAVARSDIAEGHPSWELMQRASVNVWMGPGAHGVSYLLKDDILNVVLVHADDKPDQNREIMPGPQRADLDELKALFSGWDPALRGLLEVGESDCTMWTSMQINEVTNWSHSGGRFVLTGDAAHAILPYLAQGAAQAFEDAGAIGAIFERLADRSQADDALRVFEQVRRPRAAEVRKRTLAQKAMYGLCRGPAQEERDAKLSLGPVAGSPNALADPIFQGWLWGYDAAKVGSEAWEAHIKGQ</sequence>
<keyword evidence="5" id="KW-0503">Monooxygenase</keyword>
<comment type="similarity">
    <text evidence="1">Belongs to the paxM FAD-dependent monooxygenase family.</text>
</comment>